<dbReference type="Gene3D" id="2.10.70.10">
    <property type="entry name" value="Complement Module, domain 1"/>
    <property type="match status" value="1"/>
</dbReference>
<protein>
    <recommendedName>
        <fullName evidence="3">Sushi domain-containing protein</fullName>
    </recommendedName>
</protein>
<reference evidence="4 5" key="1">
    <citation type="submission" date="2024-04" db="EMBL/GenBank/DDBJ databases">
        <authorList>
            <person name="Rising A."/>
            <person name="Reimegard J."/>
            <person name="Sonavane S."/>
            <person name="Akerstrom W."/>
            <person name="Nylinder S."/>
            <person name="Hedman E."/>
            <person name="Kallberg Y."/>
        </authorList>
    </citation>
    <scope>NUCLEOTIDE SEQUENCE [LARGE SCALE GENOMIC DNA]</scope>
</reference>
<organism evidence="4 5">
    <name type="scientific">Larinioides sclopetarius</name>
    <dbReference type="NCBI Taxonomy" id="280406"/>
    <lineage>
        <taxon>Eukaryota</taxon>
        <taxon>Metazoa</taxon>
        <taxon>Ecdysozoa</taxon>
        <taxon>Arthropoda</taxon>
        <taxon>Chelicerata</taxon>
        <taxon>Arachnida</taxon>
        <taxon>Araneae</taxon>
        <taxon>Araneomorphae</taxon>
        <taxon>Entelegynae</taxon>
        <taxon>Araneoidea</taxon>
        <taxon>Araneidae</taxon>
        <taxon>Larinioides</taxon>
    </lineage>
</organism>
<evidence type="ECO:0000313" key="5">
    <source>
        <dbReference type="Proteomes" id="UP001497382"/>
    </source>
</evidence>
<evidence type="ECO:0000259" key="3">
    <source>
        <dbReference type="PROSITE" id="PS50923"/>
    </source>
</evidence>
<dbReference type="SMART" id="SM00032">
    <property type="entry name" value="CCP"/>
    <property type="match status" value="1"/>
</dbReference>
<gene>
    <name evidence="4" type="ORF">LARSCL_LOCUS13657</name>
</gene>
<evidence type="ECO:0000313" key="4">
    <source>
        <dbReference type="EMBL" id="CAL1285353.1"/>
    </source>
</evidence>
<comment type="caution">
    <text evidence="2">Lacks conserved residue(s) required for the propagation of feature annotation.</text>
</comment>
<keyword evidence="5" id="KW-1185">Reference proteome</keyword>
<dbReference type="Pfam" id="PF00084">
    <property type="entry name" value="Sushi"/>
    <property type="match status" value="1"/>
</dbReference>
<sequence>MNSAQKLKVKLDELRNEGFEIIQDENLDDFESTIIEMEEAIFSLERVHVLLGGDIFYEILQTEQMKLKDSNLILQSSVFGWIVAGTLHVKGNKTGPPPDFSSRGGFEPKKEGYEVGQTVSYYCNSGFLFYAENDDLFGKRKQVTCQASGKWSGGTPLCGQ</sequence>
<accession>A0AAV2AMX3</accession>
<dbReference type="Proteomes" id="UP001497382">
    <property type="component" value="Unassembled WGS sequence"/>
</dbReference>
<comment type="caution">
    <text evidence="4">The sequence shown here is derived from an EMBL/GenBank/DDBJ whole genome shotgun (WGS) entry which is preliminary data.</text>
</comment>
<evidence type="ECO:0000256" key="1">
    <source>
        <dbReference type="ARBA" id="ARBA00023157"/>
    </source>
</evidence>
<dbReference type="InterPro" id="IPR000436">
    <property type="entry name" value="Sushi_SCR_CCP_dom"/>
</dbReference>
<dbReference type="SUPFAM" id="SSF57535">
    <property type="entry name" value="Complement control module/SCR domain"/>
    <property type="match status" value="1"/>
</dbReference>
<name>A0AAV2AMX3_9ARAC</name>
<evidence type="ECO:0000256" key="2">
    <source>
        <dbReference type="PROSITE-ProRule" id="PRU00302"/>
    </source>
</evidence>
<dbReference type="EMBL" id="CAXIEN010000190">
    <property type="protein sequence ID" value="CAL1285353.1"/>
    <property type="molecule type" value="Genomic_DNA"/>
</dbReference>
<dbReference type="CDD" id="cd00033">
    <property type="entry name" value="CCP"/>
    <property type="match status" value="1"/>
</dbReference>
<keyword evidence="1" id="KW-1015">Disulfide bond</keyword>
<dbReference type="PROSITE" id="PS50923">
    <property type="entry name" value="SUSHI"/>
    <property type="match status" value="1"/>
</dbReference>
<proteinExistence type="predicted"/>
<dbReference type="InterPro" id="IPR035976">
    <property type="entry name" value="Sushi/SCR/CCP_sf"/>
</dbReference>
<keyword evidence="2" id="KW-0768">Sushi</keyword>
<dbReference type="AlphaFoldDB" id="A0AAV2AMX3"/>
<feature type="domain" description="Sushi" evidence="3">
    <location>
        <begin position="92"/>
        <end position="160"/>
    </location>
</feature>